<dbReference type="Proteomes" id="UP001195483">
    <property type="component" value="Unassembled WGS sequence"/>
</dbReference>
<name>A0AAE0SVV2_9BIVA</name>
<organism evidence="1 2">
    <name type="scientific">Potamilus streckersoni</name>
    <dbReference type="NCBI Taxonomy" id="2493646"/>
    <lineage>
        <taxon>Eukaryota</taxon>
        <taxon>Metazoa</taxon>
        <taxon>Spiralia</taxon>
        <taxon>Lophotrochozoa</taxon>
        <taxon>Mollusca</taxon>
        <taxon>Bivalvia</taxon>
        <taxon>Autobranchia</taxon>
        <taxon>Heteroconchia</taxon>
        <taxon>Palaeoheterodonta</taxon>
        <taxon>Unionida</taxon>
        <taxon>Unionoidea</taxon>
        <taxon>Unionidae</taxon>
        <taxon>Ambleminae</taxon>
        <taxon>Lampsilini</taxon>
        <taxon>Potamilus</taxon>
    </lineage>
</organism>
<dbReference type="AlphaFoldDB" id="A0AAE0SVV2"/>
<reference evidence="1" key="1">
    <citation type="journal article" date="2021" name="Genome Biol. Evol.">
        <title>A High-Quality Reference Genome for a Parasitic Bivalve with Doubly Uniparental Inheritance (Bivalvia: Unionida).</title>
        <authorList>
            <person name="Smith C.H."/>
        </authorList>
    </citation>
    <scope>NUCLEOTIDE SEQUENCE</scope>
    <source>
        <strain evidence="1">CHS0354</strain>
    </source>
</reference>
<sequence>MKVHISYLADALRLNEKSVQGEMKALFRRITGQEKQNYFRHLDATLPSHNVGNLDDRGETDKSRQLKEEYNVKVAVLIDSATWNT</sequence>
<evidence type="ECO:0000313" key="2">
    <source>
        <dbReference type="Proteomes" id="UP001195483"/>
    </source>
</evidence>
<dbReference type="EMBL" id="JAEAOA010002198">
    <property type="protein sequence ID" value="KAK3598630.1"/>
    <property type="molecule type" value="Genomic_DNA"/>
</dbReference>
<comment type="caution">
    <text evidence="1">The sequence shown here is derived from an EMBL/GenBank/DDBJ whole genome shotgun (WGS) entry which is preliminary data.</text>
</comment>
<protein>
    <submittedName>
        <fullName evidence="1">Uncharacterized protein</fullName>
    </submittedName>
</protein>
<proteinExistence type="predicted"/>
<keyword evidence="2" id="KW-1185">Reference proteome</keyword>
<gene>
    <name evidence="1" type="ORF">CHS0354_037580</name>
</gene>
<evidence type="ECO:0000313" key="1">
    <source>
        <dbReference type="EMBL" id="KAK3598630.1"/>
    </source>
</evidence>
<reference evidence="1" key="2">
    <citation type="journal article" date="2021" name="Genome Biol. Evol.">
        <title>Developing a high-quality reference genome for a parasitic bivalve with doubly uniparental inheritance (Bivalvia: Unionida).</title>
        <authorList>
            <person name="Smith C.H."/>
        </authorList>
    </citation>
    <scope>NUCLEOTIDE SEQUENCE</scope>
    <source>
        <strain evidence="1">CHS0354</strain>
        <tissue evidence="1">Mantle</tissue>
    </source>
</reference>
<reference evidence="1" key="3">
    <citation type="submission" date="2023-05" db="EMBL/GenBank/DDBJ databases">
        <authorList>
            <person name="Smith C.H."/>
        </authorList>
    </citation>
    <scope>NUCLEOTIDE SEQUENCE</scope>
    <source>
        <strain evidence="1">CHS0354</strain>
        <tissue evidence="1">Mantle</tissue>
    </source>
</reference>
<accession>A0AAE0SVV2</accession>